<evidence type="ECO:0000256" key="1">
    <source>
        <dbReference type="SAM" id="MobiDB-lite"/>
    </source>
</evidence>
<sequence>GTLRGRPPRPRQRAPERGADGERGILGRRAGRRRRRSRHLHGGGDSWRFAYALAPAVPPAADLRL</sequence>
<accession>A0A6J4UTE3</accession>
<name>A0A6J4UTE3_9BACT</name>
<dbReference type="EMBL" id="CADCWL010000073">
    <property type="protein sequence ID" value="CAA9560400.1"/>
    <property type="molecule type" value="Genomic_DNA"/>
</dbReference>
<organism evidence="2">
    <name type="scientific">uncultured Thermomicrobiales bacterium</name>
    <dbReference type="NCBI Taxonomy" id="1645740"/>
    <lineage>
        <taxon>Bacteria</taxon>
        <taxon>Pseudomonadati</taxon>
        <taxon>Thermomicrobiota</taxon>
        <taxon>Thermomicrobia</taxon>
        <taxon>Thermomicrobiales</taxon>
        <taxon>environmental samples</taxon>
    </lineage>
</organism>
<feature type="non-terminal residue" evidence="2">
    <location>
        <position position="65"/>
    </location>
</feature>
<protein>
    <submittedName>
        <fullName evidence="2">Uncharacterized protein</fullName>
    </submittedName>
</protein>
<proteinExistence type="predicted"/>
<reference evidence="2" key="1">
    <citation type="submission" date="2020-02" db="EMBL/GenBank/DDBJ databases">
        <authorList>
            <person name="Meier V. D."/>
        </authorList>
    </citation>
    <scope>NUCLEOTIDE SEQUENCE</scope>
    <source>
        <strain evidence="2">AVDCRST_MAG19</strain>
    </source>
</reference>
<feature type="compositionally biased region" description="Basic residues" evidence="1">
    <location>
        <begin position="29"/>
        <end position="41"/>
    </location>
</feature>
<feature type="region of interest" description="Disordered" evidence="1">
    <location>
        <begin position="1"/>
        <end position="45"/>
    </location>
</feature>
<feature type="non-terminal residue" evidence="2">
    <location>
        <position position="1"/>
    </location>
</feature>
<evidence type="ECO:0000313" key="2">
    <source>
        <dbReference type="EMBL" id="CAA9560400.1"/>
    </source>
</evidence>
<feature type="compositionally biased region" description="Basic and acidic residues" evidence="1">
    <location>
        <begin position="13"/>
        <end position="25"/>
    </location>
</feature>
<gene>
    <name evidence="2" type="ORF">AVDCRST_MAG19-1750</name>
</gene>
<feature type="compositionally biased region" description="Basic residues" evidence="1">
    <location>
        <begin position="1"/>
        <end position="12"/>
    </location>
</feature>
<dbReference type="AlphaFoldDB" id="A0A6J4UTE3"/>